<dbReference type="Proteomes" id="UP001642409">
    <property type="component" value="Unassembled WGS sequence"/>
</dbReference>
<dbReference type="EMBL" id="CAXDID020000458">
    <property type="protein sequence ID" value="CAL6093461.1"/>
    <property type="molecule type" value="Genomic_DNA"/>
</dbReference>
<accession>A0AA86P3N1</accession>
<keyword evidence="4" id="KW-1185">Reference proteome</keyword>
<evidence type="ECO:0000313" key="2">
    <source>
        <dbReference type="EMBL" id="CAI9930183.1"/>
    </source>
</evidence>
<reference evidence="3 4" key="2">
    <citation type="submission" date="2024-07" db="EMBL/GenBank/DDBJ databases">
        <authorList>
            <person name="Akdeniz Z."/>
        </authorList>
    </citation>
    <scope>NUCLEOTIDE SEQUENCE [LARGE SCALE GENOMIC DNA]</scope>
</reference>
<gene>
    <name evidence="2" type="ORF">HINF_LOCUS17828</name>
    <name evidence="3" type="ORF">HINF_LOCUS67001</name>
</gene>
<dbReference type="AlphaFoldDB" id="A0AA86P3N1"/>
<proteinExistence type="predicted"/>
<evidence type="ECO:0000313" key="4">
    <source>
        <dbReference type="Proteomes" id="UP001642409"/>
    </source>
</evidence>
<feature type="compositionally biased region" description="Acidic residues" evidence="1">
    <location>
        <begin position="62"/>
        <end position="91"/>
    </location>
</feature>
<evidence type="ECO:0000256" key="1">
    <source>
        <dbReference type="SAM" id="MobiDB-lite"/>
    </source>
</evidence>
<name>A0AA86P3N1_9EUKA</name>
<dbReference type="EMBL" id="CATOUU010000452">
    <property type="protein sequence ID" value="CAI9930183.1"/>
    <property type="molecule type" value="Genomic_DNA"/>
</dbReference>
<feature type="region of interest" description="Disordered" evidence="1">
    <location>
        <begin position="62"/>
        <end position="95"/>
    </location>
</feature>
<comment type="caution">
    <text evidence="2">The sequence shown here is derived from an EMBL/GenBank/DDBJ whole genome shotgun (WGS) entry which is preliminary data.</text>
</comment>
<evidence type="ECO:0000313" key="3">
    <source>
        <dbReference type="EMBL" id="CAL6093461.1"/>
    </source>
</evidence>
<organism evidence="2">
    <name type="scientific">Hexamita inflata</name>
    <dbReference type="NCBI Taxonomy" id="28002"/>
    <lineage>
        <taxon>Eukaryota</taxon>
        <taxon>Metamonada</taxon>
        <taxon>Diplomonadida</taxon>
        <taxon>Hexamitidae</taxon>
        <taxon>Hexamitinae</taxon>
        <taxon>Hexamita</taxon>
    </lineage>
</organism>
<sequence>MQYNCGKIQFLSQYFEIKCFQNRQNTLQYNLAQVNQPTLIEEDAFEQDAENFEIGEMEIEMDGADENQNEYEGGDDAEYQDAEEEQQENFEENQHTVIRSQMEDTLENEPKQSELSSTAVQLNLLPDPADHIQNNQDAIPNPAGQNILNDPVAFGLEYDPETGCYYEKE</sequence>
<protein>
    <submittedName>
        <fullName evidence="2">Uncharacterized protein</fullName>
    </submittedName>
</protein>
<reference evidence="2" key="1">
    <citation type="submission" date="2023-06" db="EMBL/GenBank/DDBJ databases">
        <authorList>
            <person name="Kurt Z."/>
        </authorList>
    </citation>
    <scope>NUCLEOTIDE SEQUENCE</scope>
</reference>